<evidence type="ECO:0000256" key="1">
    <source>
        <dbReference type="SAM" id="MobiDB-lite"/>
    </source>
</evidence>
<reference evidence="3 4" key="1">
    <citation type="submission" date="2022-03" db="EMBL/GenBank/DDBJ databases">
        <title>Genome data of Colletotrichum spp.</title>
        <authorList>
            <person name="Utami Y.D."/>
            <person name="Hiruma K."/>
        </authorList>
    </citation>
    <scope>NUCLEOTIDE SEQUENCE [LARGE SCALE GENOMIC DNA]</scope>
    <source>
        <strain evidence="3 4">MAFF 239500</strain>
    </source>
</reference>
<feature type="chain" id="PRO_5041216715" evidence="2">
    <location>
        <begin position="22"/>
        <end position="111"/>
    </location>
</feature>
<organism evidence="3 4">
    <name type="scientific">Colletotrichum spaethianum</name>
    <dbReference type="NCBI Taxonomy" id="700344"/>
    <lineage>
        <taxon>Eukaryota</taxon>
        <taxon>Fungi</taxon>
        <taxon>Dikarya</taxon>
        <taxon>Ascomycota</taxon>
        <taxon>Pezizomycotina</taxon>
        <taxon>Sordariomycetes</taxon>
        <taxon>Hypocreomycetidae</taxon>
        <taxon>Glomerellales</taxon>
        <taxon>Glomerellaceae</taxon>
        <taxon>Colletotrichum</taxon>
        <taxon>Colletotrichum spaethianum species complex</taxon>
    </lineage>
</organism>
<protein>
    <submittedName>
        <fullName evidence="3">Uncharacterized protein</fullName>
    </submittedName>
</protein>
<evidence type="ECO:0000256" key="2">
    <source>
        <dbReference type="SAM" id="SignalP"/>
    </source>
</evidence>
<dbReference type="Proteomes" id="UP001055115">
    <property type="component" value="Unassembled WGS sequence"/>
</dbReference>
<feature type="region of interest" description="Disordered" evidence="1">
    <location>
        <begin position="91"/>
        <end position="111"/>
    </location>
</feature>
<dbReference type="AlphaFoldDB" id="A0AA37PEH5"/>
<name>A0AA37PEH5_9PEZI</name>
<dbReference type="RefSeq" id="XP_049133074.1">
    <property type="nucleotide sequence ID" value="XM_049277117.1"/>
</dbReference>
<accession>A0AA37PEH5</accession>
<proteinExistence type="predicted"/>
<evidence type="ECO:0000313" key="4">
    <source>
        <dbReference type="Proteomes" id="UP001055115"/>
    </source>
</evidence>
<keyword evidence="2" id="KW-0732">Signal</keyword>
<feature type="signal peptide" evidence="2">
    <location>
        <begin position="1"/>
        <end position="21"/>
    </location>
</feature>
<sequence length="111" mass="12398">MRLVPFVLLSTLLASAVSSLALPWLSINIATSQPPADFGDEERRNSKFPKEMDLMEELMRRAERYCPGAHGEDKNECYWKLRGAWPGCPNDYPPSLSLSKSNRGALDRGDG</sequence>
<dbReference type="EMBL" id="BQXU01000040">
    <property type="protein sequence ID" value="GKT50724.1"/>
    <property type="molecule type" value="Genomic_DNA"/>
</dbReference>
<gene>
    <name evidence="3" type="ORF">ColSpa_10905</name>
</gene>
<comment type="caution">
    <text evidence="3">The sequence shown here is derived from an EMBL/GenBank/DDBJ whole genome shotgun (WGS) entry which is preliminary data.</text>
</comment>
<keyword evidence="4" id="KW-1185">Reference proteome</keyword>
<dbReference type="GeneID" id="73331707"/>
<evidence type="ECO:0000313" key="3">
    <source>
        <dbReference type="EMBL" id="GKT50724.1"/>
    </source>
</evidence>